<dbReference type="PROSITE" id="PS50127">
    <property type="entry name" value="UBC_2"/>
    <property type="match status" value="1"/>
</dbReference>
<dbReference type="InterPro" id="IPR000608">
    <property type="entry name" value="UBC"/>
</dbReference>
<evidence type="ECO:0000259" key="6">
    <source>
        <dbReference type="PROSITE" id="PS50127"/>
    </source>
</evidence>
<keyword evidence="8" id="KW-1185">Reference proteome</keyword>
<accession>A0A195B0Z9</accession>
<sequence>MRDARTAVSGQLRSHRSPENRKDDARQPASQPVAEECFHLKNTVAESYRLFGEAYGEHAPAQKTCERWFQRFKIRDFDVADKEHGEMERRKNTCEILLERYRRKSFLHRIVTGDEKKKSWIDPSAPSTSTARWNQKDVVYYELLKPYQKRKHKVISLHDNAPLHMAKPVRDTLEALSWEVLVYAGLTYKLTLEFPHSYPYSAPIVRFATPCFHPNVDTGGNICLDILKDKWSALYDVRTILLSIQSLLGEPNNESPLNLEAAELWNNQTKYKKYLMEEYHRALDRTQSNRNQQDS</sequence>
<keyword evidence="2 4" id="KW-0833">Ubl conjugation pathway</keyword>
<dbReference type="InterPro" id="IPR041426">
    <property type="entry name" value="Mos1_HTH"/>
</dbReference>
<keyword evidence="4" id="KW-0547">Nucleotide-binding</keyword>
<feature type="active site" description="Glycyl thioester intermediate" evidence="3">
    <location>
        <position position="223"/>
    </location>
</feature>
<evidence type="ECO:0000313" key="7">
    <source>
        <dbReference type="EMBL" id="KYM78158.1"/>
    </source>
</evidence>
<keyword evidence="4" id="KW-0067">ATP-binding</keyword>
<dbReference type="InterPro" id="IPR050113">
    <property type="entry name" value="Ub_conjugating_enzyme"/>
</dbReference>
<reference evidence="7 8" key="1">
    <citation type="submission" date="2015-09" db="EMBL/GenBank/DDBJ databases">
        <title>Atta colombica WGS genome.</title>
        <authorList>
            <person name="Nygaard S."/>
            <person name="Hu H."/>
            <person name="Boomsma J."/>
            <person name="Zhang G."/>
        </authorList>
    </citation>
    <scope>NUCLEOTIDE SEQUENCE [LARGE SCALE GENOMIC DNA]</scope>
    <source>
        <strain evidence="7">Treedump-2</strain>
        <tissue evidence="7">Whole body</tissue>
    </source>
</reference>
<evidence type="ECO:0000256" key="5">
    <source>
        <dbReference type="SAM" id="MobiDB-lite"/>
    </source>
</evidence>
<keyword evidence="1" id="KW-0808">Transferase</keyword>
<dbReference type="SUPFAM" id="SSF54495">
    <property type="entry name" value="UBC-like"/>
    <property type="match status" value="1"/>
</dbReference>
<name>A0A195B0Z9_9HYME</name>
<proteinExistence type="inferred from homology"/>
<dbReference type="SMART" id="SM00212">
    <property type="entry name" value="UBCc"/>
    <property type="match status" value="1"/>
</dbReference>
<dbReference type="InterPro" id="IPR023313">
    <property type="entry name" value="UBQ-conjugating_AS"/>
</dbReference>
<dbReference type="GO" id="GO:0016740">
    <property type="term" value="F:transferase activity"/>
    <property type="evidence" value="ECO:0007669"/>
    <property type="project" value="UniProtKB-KW"/>
</dbReference>
<dbReference type="AlphaFoldDB" id="A0A195B0Z9"/>
<dbReference type="Gene3D" id="1.10.10.1450">
    <property type="match status" value="1"/>
</dbReference>
<dbReference type="PROSITE" id="PS00183">
    <property type="entry name" value="UBC_1"/>
    <property type="match status" value="1"/>
</dbReference>
<dbReference type="STRING" id="520822.A0A195B0Z9"/>
<protein>
    <submittedName>
        <fullName evidence="7">Ubiquitin-conjugating enzyme E2 C</fullName>
    </submittedName>
</protein>
<dbReference type="Gene3D" id="3.10.110.10">
    <property type="entry name" value="Ubiquitin Conjugating Enzyme"/>
    <property type="match status" value="1"/>
</dbReference>
<comment type="similarity">
    <text evidence="4">Belongs to the ubiquitin-conjugating enzyme family.</text>
</comment>
<feature type="compositionally biased region" description="Basic and acidic residues" evidence="5">
    <location>
        <begin position="16"/>
        <end position="26"/>
    </location>
</feature>
<evidence type="ECO:0000256" key="3">
    <source>
        <dbReference type="PROSITE-ProRule" id="PRU10133"/>
    </source>
</evidence>
<evidence type="ECO:0000256" key="4">
    <source>
        <dbReference type="RuleBase" id="RU362109"/>
    </source>
</evidence>
<dbReference type="GO" id="GO:0005524">
    <property type="term" value="F:ATP binding"/>
    <property type="evidence" value="ECO:0007669"/>
    <property type="project" value="UniProtKB-UniRule"/>
</dbReference>
<evidence type="ECO:0000256" key="1">
    <source>
        <dbReference type="ARBA" id="ARBA00022679"/>
    </source>
</evidence>
<dbReference type="PANTHER" id="PTHR24067">
    <property type="entry name" value="UBIQUITIN-CONJUGATING ENZYME E2"/>
    <property type="match status" value="1"/>
</dbReference>
<dbReference type="InterPro" id="IPR016135">
    <property type="entry name" value="UBQ-conjugating_enzyme/RWD"/>
</dbReference>
<gene>
    <name evidence="7" type="ORF">ALC53_11353</name>
</gene>
<dbReference type="Pfam" id="PF00179">
    <property type="entry name" value="UQ_con"/>
    <property type="match status" value="1"/>
</dbReference>
<feature type="domain" description="UBC core" evidence="6">
    <location>
        <begin position="134"/>
        <end position="284"/>
    </location>
</feature>
<dbReference type="EMBL" id="KQ976681">
    <property type="protein sequence ID" value="KYM78158.1"/>
    <property type="molecule type" value="Genomic_DNA"/>
</dbReference>
<dbReference type="Proteomes" id="UP000078540">
    <property type="component" value="Unassembled WGS sequence"/>
</dbReference>
<feature type="region of interest" description="Disordered" evidence="5">
    <location>
        <begin position="1"/>
        <end position="33"/>
    </location>
</feature>
<evidence type="ECO:0000256" key="2">
    <source>
        <dbReference type="ARBA" id="ARBA00022786"/>
    </source>
</evidence>
<organism evidence="7 8">
    <name type="scientific">Atta colombica</name>
    <dbReference type="NCBI Taxonomy" id="520822"/>
    <lineage>
        <taxon>Eukaryota</taxon>
        <taxon>Metazoa</taxon>
        <taxon>Ecdysozoa</taxon>
        <taxon>Arthropoda</taxon>
        <taxon>Hexapoda</taxon>
        <taxon>Insecta</taxon>
        <taxon>Pterygota</taxon>
        <taxon>Neoptera</taxon>
        <taxon>Endopterygota</taxon>
        <taxon>Hymenoptera</taxon>
        <taxon>Apocrita</taxon>
        <taxon>Aculeata</taxon>
        <taxon>Formicoidea</taxon>
        <taxon>Formicidae</taxon>
        <taxon>Myrmicinae</taxon>
        <taxon>Atta</taxon>
    </lineage>
</organism>
<evidence type="ECO:0000313" key="8">
    <source>
        <dbReference type="Proteomes" id="UP000078540"/>
    </source>
</evidence>
<dbReference type="Pfam" id="PF17906">
    <property type="entry name" value="HTH_48"/>
    <property type="match status" value="1"/>
</dbReference>